<feature type="signal peptide" evidence="2">
    <location>
        <begin position="1"/>
        <end position="19"/>
    </location>
</feature>
<feature type="compositionally biased region" description="Polar residues" evidence="1">
    <location>
        <begin position="238"/>
        <end position="254"/>
    </location>
</feature>
<feature type="compositionally biased region" description="Polar residues" evidence="1">
    <location>
        <begin position="218"/>
        <end position="230"/>
    </location>
</feature>
<dbReference type="EMBL" id="KZ678141">
    <property type="protein sequence ID" value="PSN62600.1"/>
    <property type="molecule type" value="Genomic_DNA"/>
</dbReference>
<dbReference type="Proteomes" id="UP000240883">
    <property type="component" value="Unassembled WGS sequence"/>
</dbReference>
<dbReference type="OrthoDB" id="3800048at2759"/>
<keyword evidence="4" id="KW-1185">Reference proteome</keyword>
<feature type="region of interest" description="Disordered" evidence="1">
    <location>
        <begin position="143"/>
        <end position="178"/>
    </location>
</feature>
<protein>
    <submittedName>
        <fullName evidence="3">Uncharacterized protein</fullName>
    </submittedName>
</protein>
<feature type="chain" id="PRO_5015498349" evidence="2">
    <location>
        <begin position="20"/>
        <end position="296"/>
    </location>
</feature>
<dbReference type="STRING" id="1448308.A0A2T2NB57"/>
<keyword evidence="2" id="KW-0732">Signal</keyword>
<proteinExistence type="predicted"/>
<gene>
    <name evidence="3" type="ORF">BS50DRAFT_679972</name>
</gene>
<name>A0A2T2NB57_CORCC</name>
<evidence type="ECO:0000313" key="3">
    <source>
        <dbReference type="EMBL" id="PSN62600.1"/>
    </source>
</evidence>
<feature type="region of interest" description="Disordered" evidence="1">
    <location>
        <begin position="218"/>
        <end position="254"/>
    </location>
</feature>
<evidence type="ECO:0000313" key="4">
    <source>
        <dbReference type="Proteomes" id="UP000240883"/>
    </source>
</evidence>
<reference evidence="3 4" key="1">
    <citation type="journal article" date="2018" name="Front. Microbiol.">
        <title>Genome-Wide Analysis of Corynespora cassiicola Leaf Fall Disease Putative Effectors.</title>
        <authorList>
            <person name="Lopez D."/>
            <person name="Ribeiro S."/>
            <person name="Label P."/>
            <person name="Fumanal B."/>
            <person name="Venisse J.S."/>
            <person name="Kohler A."/>
            <person name="de Oliveira R.R."/>
            <person name="Labutti K."/>
            <person name="Lipzen A."/>
            <person name="Lail K."/>
            <person name="Bauer D."/>
            <person name="Ohm R.A."/>
            <person name="Barry K.W."/>
            <person name="Spatafora J."/>
            <person name="Grigoriev I.V."/>
            <person name="Martin F.M."/>
            <person name="Pujade-Renaud V."/>
        </authorList>
    </citation>
    <scope>NUCLEOTIDE SEQUENCE [LARGE SCALE GENOMIC DNA]</scope>
    <source>
        <strain evidence="3 4">Philippines</strain>
    </source>
</reference>
<sequence length="296" mass="30408">MKVLQLAVLLGGAVSPALASINDARAENALNVLSTSVVYQTSLYTVTHCGTIDCTVSGTTVVTSVVALTTTVCPALDTPVTTPINEEPTTALSAELPFVTTSDFIGTIPSMLPGTSWSSYSIPLDPHNSYSFPSFGVTTSTDLDSLPTASEEPSYGGSSSTDTDAVPTSFATSSPGYGHTPPVFTSIKPIPSLHTSWPNFTTHATTQVTSVLSHTATSVITKPHPSNSTEVDPVPTASHGTSISGSGHLPSTTGNHSITSLLPTYTEFPSLGQRIGGAGKSSIAAIVVAFAFTLFA</sequence>
<dbReference type="AlphaFoldDB" id="A0A2T2NB57"/>
<organism evidence="3 4">
    <name type="scientific">Corynespora cassiicola Philippines</name>
    <dbReference type="NCBI Taxonomy" id="1448308"/>
    <lineage>
        <taxon>Eukaryota</taxon>
        <taxon>Fungi</taxon>
        <taxon>Dikarya</taxon>
        <taxon>Ascomycota</taxon>
        <taxon>Pezizomycotina</taxon>
        <taxon>Dothideomycetes</taxon>
        <taxon>Pleosporomycetidae</taxon>
        <taxon>Pleosporales</taxon>
        <taxon>Corynesporascaceae</taxon>
        <taxon>Corynespora</taxon>
    </lineage>
</organism>
<evidence type="ECO:0000256" key="2">
    <source>
        <dbReference type="SAM" id="SignalP"/>
    </source>
</evidence>
<accession>A0A2T2NB57</accession>
<evidence type="ECO:0000256" key="1">
    <source>
        <dbReference type="SAM" id="MobiDB-lite"/>
    </source>
</evidence>